<dbReference type="AlphaFoldDB" id="M2C5M7"/>
<dbReference type="Proteomes" id="UP000011708">
    <property type="component" value="Chromosome"/>
</dbReference>
<dbReference type="RefSeq" id="WP_002689087.1">
    <property type="nucleotide sequence ID" value="NZ_CM001794.1"/>
</dbReference>
<protein>
    <submittedName>
        <fullName evidence="1">HK97 family phage portal protein</fullName>
    </submittedName>
</protein>
<dbReference type="PATRIC" id="fig|999431.4.peg.1765"/>
<sequence length="427" mass="48258">MNIFNFFKSKQNTQKRGNPLVNYTLHSIPTLASVLSGPEDDGIGAIDLIASYFASLSLKVYSAKNNKTIDDHWLAALIKNPNMDDAQFNFFYQIAYDYLNEGNVYIYIYIDRTSGKPTSFFRLPPNEVTVYRNDSRHKIFRHKDKEYTAKNIIHIPSRFSFDGTTGKSIFKKHAATFDTFSDLNSQLKKSATNFAVEGDRPVLDISEAFDSVTDEQADAFRDKFIREYSGVENVSKPVVLKKGFKLTSLKGAPLSQREQQFFENRKEQKEIINDIFGVPKGFNGGETSLDLEALHILFLGNAIRPIALTVAQYFNKLLDRFDFGKTYVKFNFNSLLRTSLQSRIDSYSKQLGNGILTPNEIRGMEGLPPTLDDAGENLFIPANLLPLKKEIVDSFLASSRLKLAELENQGENAGNEEKLLNLGDDKK</sequence>
<dbReference type="InterPro" id="IPR006944">
    <property type="entry name" value="Phage/GTA_portal"/>
</dbReference>
<gene>
    <name evidence="1" type="ORF">HMPREF9725_01711</name>
</gene>
<reference evidence="1" key="1">
    <citation type="submission" date="2012-01" db="EMBL/GenBank/DDBJ databases">
        <title>The Genome Sequence of Treponema denticola H1-T.</title>
        <authorList>
            <consortium name="The Broad Institute Genome Sequencing Platform"/>
            <person name="Earl A."/>
            <person name="Ward D."/>
            <person name="Feldgarden M."/>
            <person name="Gevers D."/>
            <person name="Blanton J.M."/>
            <person name="Fenno C.J."/>
            <person name="Baranova O.V."/>
            <person name="Mathney J."/>
            <person name="Dewhirst F.E."/>
            <person name="Izard J."/>
            <person name="Young S.K."/>
            <person name="Zeng Q."/>
            <person name="Gargeya S."/>
            <person name="Fitzgerald M."/>
            <person name="Haas B."/>
            <person name="Abouelleil A."/>
            <person name="Alvarado L."/>
            <person name="Arachchi H.M."/>
            <person name="Berlin A."/>
            <person name="Chapman S.B."/>
            <person name="Gearin G."/>
            <person name="Goldberg J."/>
            <person name="Griggs A."/>
            <person name="Gujja S."/>
            <person name="Hansen M."/>
            <person name="Heiman D."/>
            <person name="Howarth C."/>
            <person name="Larimer J."/>
            <person name="Lui A."/>
            <person name="MacDonald P.J.P."/>
            <person name="McCowen C."/>
            <person name="Montmayeur A."/>
            <person name="Murphy C."/>
            <person name="Neiman D."/>
            <person name="Pearson M."/>
            <person name="Priest M."/>
            <person name="Roberts A."/>
            <person name="Saif S."/>
            <person name="Shea T."/>
            <person name="Sisk P."/>
            <person name="Stolte C."/>
            <person name="Sykes S."/>
            <person name="Wortman J."/>
            <person name="Nusbaum C."/>
            <person name="Birren B."/>
        </authorList>
    </citation>
    <scope>NUCLEOTIDE SEQUENCE [LARGE SCALE GENOMIC DNA]</scope>
    <source>
        <strain evidence="1">H1-T</strain>
    </source>
</reference>
<proteinExistence type="predicted"/>
<dbReference type="EMBL" id="AGDW01000019">
    <property type="protein sequence ID" value="EMB29684.1"/>
    <property type="molecule type" value="Genomic_DNA"/>
</dbReference>
<dbReference type="InterPro" id="IPR006427">
    <property type="entry name" value="Portal_HK97"/>
</dbReference>
<dbReference type="Pfam" id="PF04860">
    <property type="entry name" value="Phage_portal"/>
    <property type="match status" value="1"/>
</dbReference>
<dbReference type="NCBIfam" id="TIGR01537">
    <property type="entry name" value="portal_HK97"/>
    <property type="match status" value="1"/>
</dbReference>
<name>M2C5M7_TREDN</name>
<dbReference type="HOGENOM" id="CLU_642414_0_0_12"/>
<accession>M2C5M7</accession>
<organism evidence="1">
    <name type="scientific">Treponema denticola H1-T</name>
    <dbReference type="NCBI Taxonomy" id="999431"/>
    <lineage>
        <taxon>Bacteria</taxon>
        <taxon>Pseudomonadati</taxon>
        <taxon>Spirochaetota</taxon>
        <taxon>Spirochaetia</taxon>
        <taxon>Spirochaetales</taxon>
        <taxon>Treponemataceae</taxon>
        <taxon>Treponema</taxon>
    </lineage>
</organism>
<comment type="caution">
    <text evidence="1">The sequence shown here is derived from an EMBL/GenBank/DDBJ whole genome shotgun (WGS) entry which is preliminary data.</text>
</comment>
<evidence type="ECO:0000313" key="1">
    <source>
        <dbReference type="EMBL" id="EMB29684.1"/>
    </source>
</evidence>